<feature type="transmembrane region" description="Helical" evidence="5">
    <location>
        <begin position="273"/>
        <end position="293"/>
    </location>
</feature>
<evidence type="ECO:0000256" key="3">
    <source>
        <dbReference type="ARBA" id="ARBA00022989"/>
    </source>
</evidence>
<dbReference type="STRING" id="1121338.CLTEP_00350"/>
<comment type="caution">
    <text evidence="6">The sequence shown here is derived from an EMBL/GenBank/DDBJ whole genome shotgun (WGS) entry which is preliminary data.</text>
</comment>
<dbReference type="EC" id="1.-.-.-" evidence="6"/>
<organism evidence="6 7">
    <name type="scientific">Clostridium tepidiprofundi DSM 19306</name>
    <dbReference type="NCBI Taxonomy" id="1121338"/>
    <lineage>
        <taxon>Bacteria</taxon>
        <taxon>Bacillati</taxon>
        <taxon>Bacillota</taxon>
        <taxon>Clostridia</taxon>
        <taxon>Eubacteriales</taxon>
        <taxon>Clostridiaceae</taxon>
        <taxon>Clostridium</taxon>
    </lineage>
</organism>
<dbReference type="PROSITE" id="PS00668">
    <property type="entry name" value="COMPLEX1_ND1_2"/>
    <property type="match status" value="1"/>
</dbReference>
<evidence type="ECO:0000256" key="1">
    <source>
        <dbReference type="ARBA" id="ARBA00004141"/>
    </source>
</evidence>
<feature type="transmembrane region" description="Helical" evidence="5">
    <location>
        <begin position="71"/>
        <end position="97"/>
    </location>
</feature>
<evidence type="ECO:0000256" key="5">
    <source>
        <dbReference type="SAM" id="Phobius"/>
    </source>
</evidence>
<sequence>MDILVYIFNILIFPGFLFCFFFGLLLSGIDRKLVARMQRRIGPPVFQPFYDFFKLIGKGHIIPRGAAKKTFMLAPIIGLLGVVIISMFIPIFGYVFIPKTADMIVILYLLTVPAVALILGGSSSGSPYSGVGISREMVTMLSYELPLVIILLAVGSKVGHSLGEIGNVTFSLSKVAEYQANNGMLICSLSMIPAAIAFLLCIPAEVGTVPFDVAEAETEICEGPLVEYSGKYLALYKLMSAIKMFIMGSLFVALFFGGTGFGTGIKFLPLNTLLMMILVIITISISVSFLRAIVARIKVEHTLKFFWTVPTALALVSLILTYVTTL</sequence>
<feature type="transmembrane region" description="Helical" evidence="5">
    <location>
        <begin position="305"/>
        <end position="323"/>
    </location>
</feature>
<evidence type="ECO:0000313" key="6">
    <source>
        <dbReference type="EMBL" id="KYH35642.1"/>
    </source>
</evidence>
<dbReference type="GO" id="GO:0016491">
    <property type="term" value="F:oxidoreductase activity"/>
    <property type="evidence" value="ECO:0007669"/>
    <property type="project" value="UniProtKB-KW"/>
</dbReference>
<keyword evidence="7" id="KW-1185">Reference proteome</keyword>
<evidence type="ECO:0000256" key="4">
    <source>
        <dbReference type="ARBA" id="ARBA00023136"/>
    </source>
</evidence>
<dbReference type="PANTHER" id="PTHR43359:SF1">
    <property type="entry name" value="FORMATE HYDROGENLYASE SUBUNIT 4-RELATED"/>
    <property type="match status" value="1"/>
</dbReference>
<dbReference type="GO" id="GO:0005886">
    <property type="term" value="C:plasma membrane"/>
    <property type="evidence" value="ECO:0007669"/>
    <property type="project" value="TreeGrafter"/>
</dbReference>
<name>A0A151B7C6_9CLOT</name>
<gene>
    <name evidence="6" type="primary">hyfC</name>
    <name evidence="6" type="ORF">CLTEP_00350</name>
</gene>
<accession>A0A151B7C6</accession>
<dbReference type="OrthoDB" id="9778499at2"/>
<feature type="transmembrane region" description="Helical" evidence="5">
    <location>
        <begin position="241"/>
        <end position="261"/>
    </location>
</feature>
<proteinExistence type="predicted"/>
<dbReference type="EMBL" id="LTBA01000001">
    <property type="protein sequence ID" value="KYH35642.1"/>
    <property type="molecule type" value="Genomic_DNA"/>
</dbReference>
<dbReference type="InterPro" id="IPR001694">
    <property type="entry name" value="NADH_UbQ_OxRdtase_su1/FPO"/>
</dbReference>
<keyword evidence="3 5" id="KW-1133">Transmembrane helix</keyword>
<evidence type="ECO:0000256" key="2">
    <source>
        <dbReference type="ARBA" id="ARBA00022692"/>
    </source>
</evidence>
<feature type="transmembrane region" description="Helical" evidence="5">
    <location>
        <begin position="143"/>
        <end position="163"/>
    </location>
</feature>
<dbReference type="AlphaFoldDB" id="A0A151B7C6"/>
<dbReference type="PANTHER" id="PTHR43359">
    <property type="entry name" value="FORMATE HYDROGENLYASE SUBUNIT 4"/>
    <property type="match status" value="1"/>
</dbReference>
<dbReference type="RefSeq" id="WP_066820753.1">
    <property type="nucleotide sequence ID" value="NZ_LTBA01000001.1"/>
</dbReference>
<dbReference type="PATRIC" id="fig|1121338.3.peg.36"/>
<feature type="transmembrane region" description="Helical" evidence="5">
    <location>
        <begin position="183"/>
        <end position="202"/>
    </location>
</feature>
<dbReference type="InterPro" id="IPR018086">
    <property type="entry name" value="NADH_UbQ_OxRdtase_su1_CS"/>
</dbReference>
<reference evidence="6 7" key="1">
    <citation type="submission" date="2016-02" db="EMBL/GenBank/DDBJ databases">
        <title>Genome sequence of Clostridium tepidiprofundi DSM 19306.</title>
        <authorList>
            <person name="Poehlein A."/>
            <person name="Daniel R."/>
        </authorList>
    </citation>
    <scope>NUCLEOTIDE SEQUENCE [LARGE SCALE GENOMIC DNA]</scope>
    <source>
        <strain evidence="6 7">DSM 19306</strain>
    </source>
</reference>
<dbReference type="Pfam" id="PF00146">
    <property type="entry name" value="NADHdh"/>
    <property type="match status" value="1"/>
</dbReference>
<comment type="subcellular location">
    <subcellularLocation>
        <location evidence="1">Membrane</location>
        <topology evidence="1">Multi-pass membrane protein</topology>
    </subcellularLocation>
</comment>
<dbReference type="Proteomes" id="UP000075531">
    <property type="component" value="Unassembled WGS sequence"/>
</dbReference>
<keyword evidence="6" id="KW-0560">Oxidoreductase</keyword>
<protein>
    <submittedName>
        <fullName evidence="6">Hydrogenase-4 component C</fullName>
        <ecNumber evidence="6">1.-.-.-</ecNumber>
    </submittedName>
</protein>
<feature type="transmembrane region" description="Helical" evidence="5">
    <location>
        <begin position="6"/>
        <end position="29"/>
    </location>
</feature>
<feature type="transmembrane region" description="Helical" evidence="5">
    <location>
        <begin position="103"/>
        <end position="122"/>
    </location>
</feature>
<keyword evidence="2 5" id="KW-0812">Transmembrane</keyword>
<dbReference type="InterPro" id="IPR052561">
    <property type="entry name" value="ComplexI_Subunit1"/>
</dbReference>
<keyword evidence="4 5" id="KW-0472">Membrane</keyword>
<evidence type="ECO:0000313" key="7">
    <source>
        <dbReference type="Proteomes" id="UP000075531"/>
    </source>
</evidence>